<dbReference type="Proteomes" id="UP000230423">
    <property type="component" value="Unassembled WGS sequence"/>
</dbReference>
<dbReference type="AlphaFoldDB" id="A0A2G9TWD9"/>
<name>A0A2G9TWD9_TELCI</name>
<evidence type="ECO:0000313" key="3">
    <source>
        <dbReference type="Proteomes" id="UP000230423"/>
    </source>
</evidence>
<keyword evidence="1" id="KW-0732">Signal</keyword>
<protein>
    <recommendedName>
        <fullName evidence="4">SCP domain-containing protein</fullName>
    </recommendedName>
</protein>
<keyword evidence="3" id="KW-1185">Reference proteome</keyword>
<feature type="chain" id="PRO_5013546919" description="SCP domain-containing protein" evidence="1">
    <location>
        <begin position="19"/>
        <end position="99"/>
    </location>
</feature>
<reference evidence="2 3" key="1">
    <citation type="submission" date="2015-09" db="EMBL/GenBank/DDBJ databases">
        <title>Draft genome of the parasitic nematode Teladorsagia circumcincta isolate WARC Sus (inbred).</title>
        <authorList>
            <person name="Mitreva M."/>
        </authorList>
    </citation>
    <scope>NUCLEOTIDE SEQUENCE [LARGE SCALE GENOMIC DNA]</scope>
    <source>
        <strain evidence="2 3">S</strain>
    </source>
</reference>
<sequence length="99" mass="11632">MRFAFLNVLLLLDSYTHAQRLTISTTYQAEDAGLIPTEHPQCRAWMLWWKTQEVDINFENVCRLHPRVLRIASRSLATKYYVNTDVLCRMNNTQAKENS</sequence>
<feature type="signal peptide" evidence="1">
    <location>
        <begin position="1"/>
        <end position="18"/>
    </location>
</feature>
<dbReference type="OrthoDB" id="10465803at2759"/>
<accession>A0A2G9TWD9</accession>
<gene>
    <name evidence="2" type="ORF">TELCIR_16118</name>
</gene>
<evidence type="ECO:0000313" key="2">
    <source>
        <dbReference type="EMBL" id="PIO62331.1"/>
    </source>
</evidence>
<organism evidence="2 3">
    <name type="scientific">Teladorsagia circumcincta</name>
    <name type="common">Brown stomach worm</name>
    <name type="synonym">Ostertagia circumcincta</name>
    <dbReference type="NCBI Taxonomy" id="45464"/>
    <lineage>
        <taxon>Eukaryota</taxon>
        <taxon>Metazoa</taxon>
        <taxon>Ecdysozoa</taxon>
        <taxon>Nematoda</taxon>
        <taxon>Chromadorea</taxon>
        <taxon>Rhabditida</taxon>
        <taxon>Rhabditina</taxon>
        <taxon>Rhabditomorpha</taxon>
        <taxon>Strongyloidea</taxon>
        <taxon>Trichostrongylidae</taxon>
        <taxon>Teladorsagia</taxon>
    </lineage>
</organism>
<proteinExistence type="predicted"/>
<dbReference type="EMBL" id="KZ352242">
    <property type="protein sequence ID" value="PIO62331.1"/>
    <property type="molecule type" value="Genomic_DNA"/>
</dbReference>
<evidence type="ECO:0008006" key="4">
    <source>
        <dbReference type="Google" id="ProtNLM"/>
    </source>
</evidence>
<evidence type="ECO:0000256" key="1">
    <source>
        <dbReference type="SAM" id="SignalP"/>
    </source>
</evidence>